<evidence type="ECO:0000259" key="2">
    <source>
        <dbReference type="Pfam" id="PF03976"/>
    </source>
</evidence>
<dbReference type="Proteomes" id="UP001203410">
    <property type="component" value="Unassembled WGS sequence"/>
</dbReference>
<dbReference type="RefSeq" id="WP_249903051.1">
    <property type="nucleotide sequence ID" value="NZ_JAMGBA010000001.1"/>
</dbReference>
<sequence>MPIELTEFERGEPFNGDADAAIASLQDRLARLQTSQIVHRKRAIILLEGWIASGKRTALRRLAGAWDPSHYSVHTVGGADEGDDERHWLAPFWSRLPAAGDTTIFFRSWYRRIIEQRVFGKANDKVWARACDEVNEFEAQQRDHGTLVVKLFFHVSAERQLERLNERREDPWEQHLLTQEDVSGLGHRDRIAEVVHETFRNTDTRWAPWTVIDGNDMTSGTISALTAIADIYQKAMPAEPPEVGEKVVQFRQPKTSEPSRA</sequence>
<dbReference type="EMBL" id="JAMGBA010000001">
    <property type="protein sequence ID" value="MCL6697694.1"/>
    <property type="molecule type" value="Genomic_DNA"/>
</dbReference>
<proteinExistence type="predicted"/>
<dbReference type="Gene3D" id="3.40.50.300">
    <property type="entry name" value="P-loop containing nucleotide triphosphate hydrolases"/>
    <property type="match status" value="1"/>
</dbReference>
<name>A0ABT0RRZ8_9SPHN</name>
<dbReference type="InterPro" id="IPR027417">
    <property type="entry name" value="P-loop_NTPase"/>
</dbReference>
<organism evidence="3 4">
    <name type="scientific">Sphingomonas caseinilyticus</name>
    <dbReference type="NCBI Taxonomy" id="2908205"/>
    <lineage>
        <taxon>Bacteria</taxon>
        <taxon>Pseudomonadati</taxon>
        <taxon>Pseudomonadota</taxon>
        <taxon>Alphaproteobacteria</taxon>
        <taxon>Sphingomonadales</taxon>
        <taxon>Sphingomonadaceae</taxon>
        <taxon>Sphingomonas</taxon>
    </lineage>
</organism>
<comment type="caution">
    <text evidence="3">The sequence shown here is derived from an EMBL/GenBank/DDBJ whole genome shotgun (WGS) entry which is preliminary data.</text>
</comment>
<accession>A0ABT0RRZ8</accession>
<dbReference type="Pfam" id="PF03976">
    <property type="entry name" value="PPK2"/>
    <property type="match status" value="1"/>
</dbReference>
<reference evidence="3 4" key="1">
    <citation type="submission" date="2022-05" db="EMBL/GenBank/DDBJ databases">
        <authorList>
            <person name="Jo J.-H."/>
            <person name="Im W.-T."/>
        </authorList>
    </citation>
    <scope>NUCLEOTIDE SEQUENCE [LARGE SCALE GENOMIC DNA]</scope>
    <source>
        <strain evidence="3 4">NSE70-1</strain>
    </source>
</reference>
<evidence type="ECO:0000313" key="3">
    <source>
        <dbReference type="EMBL" id="MCL6697694.1"/>
    </source>
</evidence>
<dbReference type="PANTHER" id="PTHR34383">
    <property type="entry name" value="POLYPHOSPHATE:AMP PHOSPHOTRANSFERASE-RELATED"/>
    <property type="match status" value="1"/>
</dbReference>
<dbReference type="PANTHER" id="PTHR34383:SF3">
    <property type="entry name" value="POLYPHOSPHATE:AMP PHOSPHOTRANSFERASE"/>
    <property type="match status" value="1"/>
</dbReference>
<dbReference type="SUPFAM" id="SSF52540">
    <property type="entry name" value="P-loop containing nucleoside triphosphate hydrolases"/>
    <property type="match status" value="1"/>
</dbReference>
<evidence type="ECO:0000313" key="4">
    <source>
        <dbReference type="Proteomes" id="UP001203410"/>
    </source>
</evidence>
<gene>
    <name evidence="3" type="ORF">LZ496_02710</name>
</gene>
<protein>
    <submittedName>
        <fullName evidence="3">Polyphosphate kinase</fullName>
    </submittedName>
</protein>
<dbReference type="GO" id="GO:0016301">
    <property type="term" value="F:kinase activity"/>
    <property type="evidence" value="ECO:0007669"/>
    <property type="project" value="UniProtKB-KW"/>
</dbReference>
<keyword evidence="3" id="KW-0808">Transferase</keyword>
<evidence type="ECO:0000256" key="1">
    <source>
        <dbReference type="SAM" id="MobiDB-lite"/>
    </source>
</evidence>
<feature type="compositionally biased region" description="Polar residues" evidence="1">
    <location>
        <begin position="252"/>
        <end position="261"/>
    </location>
</feature>
<feature type="region of interest" description="Disordered" evidence="1">
    <location>
        <begin position="239"/>
        <end position="261"/>
    </location>
</feature>
<dbReference type="InterPro" id="IPR022488">
    <property type="entry name" value="PPK2-related"/>
</dbReference>
<keyword evidence="4" id="KW-1185">Reference proteome</keyword>
<feature type="domain" description="Polyphosphate kinase-2-related" evidence="2">
    <location>
        <begin position="19"/>
        <end position="229"/>
    </location>
</feature>
<keyword evidence="3" id="KW-0418">Kinase</keyword>